<comment type="catalytic activity">
    <reaction evidence="1">
        <text>ATP + protein L-histidine = ADP + protein N-phospho-L-histidine.</text>
        <dbReference type="EC" id="2.7.13.3"/>
    </reaction>
</comment>
<dbReference type="InterPro" id="IPR036097">
    <property type="entry name" value="HisK_dim/P_sf"/>
</dbReference>
<dbReference type="PRINTS" id="PR00344">
    <property type="entry name" value="BCTRLSENSOR"/>
</dbReference>
<proteinExistence type="predicted"/>
<evidence type="ECO:0000256" key="3">
    <source>
        <dbReference type="ARBA" id="ARBA00022553"/>
    </source>
</evidence>
<dbReference type="InterPro" id="IPR004358">
    <property type="entry name" value="Sig_transdc_His_kin-like_C"/>
</dbReference>
<dbReference type="SUPFAM" id="SSF55781">
    <property type="entry name" value="GAF domain-like"/>
    <property type="match status" value="1"/>
</dbReference>
<evidence type="ECO:0000313" key="6">
    <source>
        <dbReference type="EMBL" id="MEO3713620.1"/>
    </source>
</evidence>
<dbReference type="InterPro" id="IPR003594">
    <property type="entry name" value="HATPase_dom"/>
</dbReference>
<feature type="transmembrane region" description="Helical" evidence="4">
    <location>
        <begin position="38"/>
        <end position="58"/>
    </location>
</feature>
<gene>
    <name evidence="6" type="primary">prsK</name>
    <name evidence="6" type="ORF">ABDJ40_12685</name>
</gene>
<organism evidence="6 7">
    <name type="scientific">Roseateles flavus</name>
    <dbReference type="NCBI Taxonomy" id="3149041"/>
    <lineage>
        <taxon>Bacteria</taxon>
        <taxon>Pseudomonadati</taxon>
        <taxon>Pseudomonadota</taxon>
        <taxon>Betaproteobacteria</taxon>
        <taxon>Burkholderiales</taxon>
        <taxon>Sphaerotilaceae</taxon>
        <taxon>Roseateles</taxon>
    </lineage>
</organism>
<dbReference type="Gene3D" id="3.30.565.10">
    <property type="entry name" value="Histidine kinase-like ATPase, C-terminal domain"/>
    <property type="match status" value="1"/>
</dbReference>
<accession>A0ABV0GEX6</accession>
<protein>
    <recommendedName>
        <fullName evidence="2">histidine kinase</fullName>
        <ecNumber evidence="2">2.7.13.3</ecNumber>
    </recommendedName>
</protein>
<dbReference type="GO" id="GO:0004673">
    <property type="term" value="F:protein histidine kinase activity"/>
    <property type="evidence" value="ECO:0007669"/>
    <property type="project" value="UniProtKB-EC"/>
</dbReference>
<feature type="transmembrane region" description="Helical" evidence="4">
    <location>
        <begin position="6"/>
        <end position="26"/>
    </location>
</feature>
<dbReference type="InterPro" id="IPR029016">
    <property type="entry name" value="GAF-like_dom_sf"/>
</dbReference>
<feature type="transmembrane region" description="Helical" evidence="4">
    <location>
        <begin position="133"/>
        <end position="155"/>
    </location>
</feature>
<keyword evidence="6" id="KW-0418">Kinase</keyword>
<dbReference type="RefSeq" id="WP_347610187.1">
    <property type="nucleotide sequence ID" value="NZ_JBDPZC010000005.1"/>
</dbReference>
<dbReference type="InterPro" id="IPR003661">
    <property type="entry name" value="HisK_dim/P_dom"/>
</dbReference>
<feature type="domain" description="Histidine kinase" evidence="5">
    <location>
        <begin position="490"/>
        <end position="692"/>
    </location>
</feature>
<keyword evidence="4" id="KW-0812">Transmembrane</keyword>
<dbReference type="SUPFAM" id="SSF47384">
    <property type="entry name" value="Homodimeric domain of signal transducing histidine kinase"/>
    <property type="match status" value="1"/>
</dbReference>
<keyword evidence="4" id="KW-0472">Membrane</keyword>
<dbReference type="Gene3D" id="3.30.450.40">
    <property type="match status" value="1"/>
</dbReference>
<feature type="transmembrane region" description="Helical" evidence="4">
    <location>
        <begin position="167"/>
        <end position="188"/>
    </location>
</feature>
<dbReference type="InterPro" id="IPR014265">
    <property type="entry name" value="XrtA/PrsK"/>
</dbReference>
<dbReference type="InterPro" id="IPR005467">
    <property type="entry name" value="His_kinase_dom"/>
</dbReference>
<dbReference type="PANTHER" id="PTHR43547">
    <property type="entry name" value="TWO-COMPONENT HISTIDINE KINASE"/>
    <property type="match status" value="1"/>
</dbReference>
<keyword evidence="4" id="KW-1133">Transmembrane helix</keyword>
<dbReference type="InterPro" id="IPR036890">
    <property type="entry name" value="HATPase_C_sf"/>
</dbReference>
<evidence type="ECO:0000256" key="4">
    <source>
        <dbReference type="SAM" id="Phobius"/>
    </source>
</evidence>
<keyword evidence="6" id="KW-0808">Transferase</keyword>
<evidence type="ECO:0000259" key="5">
    <source>
        <dbReference type="PROSITE" id="PS50109"/>
    </source>
</evidence>
<feature type="transmembrane region" description="Helical" evidence="4">
    <location>
        <begin position="240"/>
        <end position="259"/>
    </location>
</feature>
<dbReference type="NCBIfam" id="TIGR02916">
    <property type="entry name" value="PEP_his_kin"/>
    <property type="match status" value="1"/>
</dbReference>
<dbReference type="Pfam" id="PF02518">
    <property type="entry name" value="HATPase_c"/>
    <property type="match status" value="1"/>
</dbReference>
<name>A0ABV0GEX6_9BURK</name>
<feature type="transmembrane region" description="Helical" evidence="4">
    <location>
        <begin position="271"/>
        <end position="291"/>
    </location>
</feature>
<dbReference type="SMART" id="SM00387">
    <property type="entry name" value="HATPase_c"/>
    <property type="match status" value="1"/>
</dbReference>
<sequence length="705" mass="77617">MSFDLGVAGFLLALLFYGAFAAAYGLQLRRLQGEQRRGAWFFWAGLLCSAAWAATGLVQELQTHDGILQALPPLFDAARYLAWLGFMRCLLQEGRSSDDDRLIHRSAQWLALALLLGKAVLEGLSELLPAPRAVLNHWAAFDCLALAVLGLVLVEQLHHNVQASARWNAKPVCIALGVIFAFDLYLYSQMALFRESDLDAVSIRAGVHAIAVPLLFVAARRHKDWIAKLHVSRAAVFHSATLILSGLYLLSVSAVGYYLRYTGGGWGRALQIGLLVLSLVGLLLLFFSGALRAKLRVYISKNFFSYRYDYREEWLRFTAMLSSQNSPEALGQSIIEGLANLVESLGGSLWLPSQTQGGFVQAVRHNAVRSTLVVLEEDEFAQFLSSSGWILDLDQLRAGGTEVGKQWVRVPQALLDEPRHWLIVPLLAGPRLIAFVVLERSRASLDVNWEVRDLLKTASAQAAGFLAQVQATEALLEARKFDAFHKMSAFVVHDLKNIVTQLSLMMKNAQKHRDNPEFQDDMLATVENSLEKMRQLLMQLRDGQRPLGAQGGVELQALLRRLQAQAAKKGRSLELGELEAIQCRGQEDRVERVLGHAVQNALDATPPEGRVSASLHRHGSNAVVTVTDTGVGMSEDFIQTKLFRPFQTTKETGMGIGAFESFQYVQELGGKIEVASVVGEGTRLTISLPLLLTQEGQGLGMVDAA</sequence>
<dbReference type="EC" id="2.7.13.3" evidence="2"/>
<reference evidence="6 7" key="1">
    <citation type="submission" date="2024-05" db="EMBL/GenBank/DDBJ databases">
        <title>Roseateles sp. 2.12 16S ribosomal RNA gene Genome sequencing and assembly.</title>
        <authorList>
            <person name="Woo H."/>
        </authorList>
    </citation>
    <scope>NUCLEOTIDE SEQUENCE [LARGE SCALE GENOMIC DNA]</scope>
    <source>
        <strain evidence="6 7">2.12</strain>
    </source>
</reference>
<dbReference type="SUPFAM" id="SSF55874">
    <property type="entry name" value="ATPase domain of HSP90 chaperone/DNA topoisomerase II/histidine kinase"/>
    <property type="match status" value="1"/>
</dbReference>
<feature type="transmembrane region" description="Helical" evidence="4">
    <location>
        <begin position="200"/>
        <end position="219"/>
    </location>
</feature>
<evidence type="ECO:0000256" key="1">
    <source>
        <dbReference type="ARBA" id="ARBA00000085"/>
    </source>
</evidence>
<keyword evidence="3" id="KW-0597">Phosphoprotein</keyword>
<dbReference type="CDD" id="cd00082">
    <property type="entry name" value="HisKA"/>
    <property type="match status" value="1"/>
</dbReference>
<keyword evidence="7" id="KW-1185">Reference proteome</keyword>
<comment type="caution">
    <text evidence="6">The sequence shown here is derived from an EMBL/GenBank/DDBJ whole genome shotgun (WGS) entry which is preliminary data.</text>
</comment>
<dbReference type="PROSITE" id="PS50109">
    <property type="entry name" value="HIS_KIN"/>
    <property type="match status" value="1"/>
</dbReference>
<dbReference type="EMBL" id="JBDPZC010000005">
    <property type="protein sequence ID" value="MEO3713620.1"/>
    <property type="molecule type" value="Genomic_DNA"/>
</dbReference>
<dbReference type="PANTHER" id="PTHR43547:SF2">
    <property type="entry name" value="HYBRID SIGNAL TRANSDUCTION HISTIDINE KINASE C"/>
    <property type="match status" value="1"/>
</dbReference>
<evidence type="ECO:0000313" key="7">
    <source>
        <dbReference type="Proteomes" id="UP001462640"/>
    </source>
</evidence>
<evidence type="ECO:0000256" key="2">
    <source>
        <dbReference type="ARBA" id="ARBA00012438"/>
    </source>
</evidence>
<dbReference type="Proteomes" id="UP001462640">
    <property type="component" value="Unassembled WGS sequence"/>
</dbReference>